<sequence length="360" mass="41613">MSSDIKHHDARASQELAQPIGRASTEDSSVGEQGCGPNLEKICDPIDKRLVRAVDIVEKNWPKYDSQALKVHIKDFIKEHASHPATDDASKSDEKINREKTAKAKDHLYDKVVHKTLEIAKAKISHAKTHNHHDAKKLFHDTKDVIIHEFGSQYQEVVDSVGAVVCEYYEEIKTDLCEALTYVGEVLKNDFSEVVTYVSEETEGLLTEVDDGATQALRKLVKQVAFEYTIEAVKFLRRVVIKQEERREKKDENGKYNFDFERFVELFEDPANFYNEYNLWGLVKLFKDTTNFYATINVYADFDFYADFGFEGFVELFEDEDDYVMVDHNTMMPPVTNNEVLATEVTEKAAARTRSWWFFW</sequence>
<feature type="compositionally biased region" description="Basic and acidic residues" evidence="1">
    <location>
        <begin position="1"/>
        <end position="12"/>
    </location>
</feature>
<keyword evidence="3" id="KW-1185">Reference proteome</keyword>
<dbReference type="Proteomes" id="UP000826661">
    <property type="component" value="Chromosome IV"/>
</dbReference>
<protein>
    <submittedName>
        <fullName evidence="2">Uncharacterized protein</fullName>
    </submittedName>
</protein>
<organism evidence="2 3">
    <name type="scientific">Trichoderma simmonsii</name>
    <dbReference type="NCBI Taxonomy" id="1491479"/>
    <lineage>
        <taxon>Eukaryota</taxon>
        <taxon>Fungi</taxon>
        <taxon>Dikarya</taxon>
        <taxon>Ascomycota</taxon>
        <taxon>Pezizomycotina</taxon>
        <taxon>Sordariomycetes</taxon>
        <taxon>Hypocreomycetidae</taxon>
        <taxon>Hypocreales</taxon>
        <taxon>Hypocreaceae</taxon>
        <taxon>Trichoderma</taxon>
    </lineage>
</organism>
<evidence type="ECO:0000256" key="1">
    <source>
        <dbReference type="SAM" id="MobiDB-lite"/>
    </source>
</evidence>
<name>A0A8G0LFJ8_9HYPO</name>
<feature type="region of interest" description="Disordered" evidence="1">
    <location>
        <begin position="1"/>
        <end position="33"/>
    </location>
</feature>
<evidence type="ECO:0000313" key="2">
    <source>
        <dbReference type="EMBL" id="QYT01422.1"/>
    </source>
</evidence>
<accession>A0A8G0LFJ8</accession>
<reference evidence="2 3" key="1">
    <citation type="journal article" date="2021" name="BMC Genomics">
        <title>Telomere-to-telomere genome assembly of asparaginase-producing Trichoderma simmonsii.</title>
        <authorList>
            <person name="Chung D."/>
            <person name="Kwon Y.M."/>
            <person name="Yang Y."/>
        </authorList>
    </citation>
    <scope>NUCLEOTIDE SEQUENCE [LARGE SCALE GENOMIC DNA]</scope>
    <source>
        <strain evidence="2 3">GH-Sj1</strain>
    </source>
</reference>
<gene>
    <name evidence="2" type="ORF">H0G86_008460</name>
</gene>
<proteinExistence type="predicted"/>
<dbReference type="EMBL" id="CP075867">
    <property type="protein sequence ID" value="QYT01422.1"/>
    <property type="molecule type" value="Genomic_DNA"/>
</dbReference>
<dbReference type="AlphaFoldDB" id="A0A8G0LFJ8"/>
<evidence type="ECO:0000313" key="3">
    <source>
        <dbReference type="Proteomes" id="UP000826661"/>
    </source>
</evidence>